<dbReference type="InterPro" id="IPR000997">
    <property type="entry name" value="Cholinesterase"/>
</dbReference>
<protein>
    <submittedName>
        <fullName evidence="4">Related to Acetylcholinesterase</fullName>
    </submittedName>
</protein>
<dbReference type="InterPro" id="IPR029058">
    <property type="entry name" value="AB_hydrolase_fold"/>
</dbReference>
<keyword evidence="2" id="KW-0378">Hydrolase</keyword>
<dbReference type="AlphaFoldDB" id="A0A077R4A6"/>
<dbReference type="PANTHER" id="PTHR11559">
    <property type="entry name" value="CARBOXYLESTERASE"/>
    <property type="match status" value="1"/>
</dbReference>
<dbReference type="InterPro" id="IPR002018">
    <property type="entry name" value="CarbesteraseB"/>
</dbReference>
<dbReference type="Pfam" id="PF00135">
    <property type="entry name" value="COesterase"/>
    <property type="match status" value="2"/>
</dbReference>
<dbReference type="PROSITE" id="PS00122">
    <property type="entry name" value="CARBOXYLESTERASE_B_1"/>
    <property type="match status" value="1"/>
</dbReference>
<dbReference type="SUPFAM" id="SSF53474">
    <property type="entry name" value="alpha/beta-Hydrolases"/>
    <property type="match status" value="1"/>
</dbReference>
<name>A0A077R4A6_9BASI</name>
<feature type="domain" description="Carboxylesterase type B" evidence="3">
    <location>
        <begin position="80"/>
        <end position="232"/>
    </location>
</feature>
<dbReference type="InterPro" id="IPR050309">
    <property type="entry name" value="Type-B_Carboxylest/Lipase"/>
</dbReference>
<comment type="similarity">
    <text evidence="1">Belongs to the type-B carboxylesterase/lipase family.</text>
</comment>
<reference evidence="4" key="1">
    <citation type="journal article" date="2014" name="Genome Biol. Evol.">
        <title>Gene Loss Rather Than Gene Gain Is Associated with a Host Jump from Monocots to Dicots in the Smut Fungus Melanopsichium pennsylvanicum.</title>
        <authorList>
            <person name="Sharma R."/>
            <person name="Mishra B."/>
            <person name="Runge F."/>
            <person name="Thines M."/>
        </authorList>
    </citation>
    <scope>NUCLEOTIDE SEQUENCE</scope>
    <source>
        <strain evidence="4">4</strain>
    </source>
</reference>
<dbReference type="Gene3D" id="3.40.50.1820">
    <property type="entry name" value="alpha/beta hydrolase"/>
    <property type="match status" value="1"/>
</dbReference>
<organism evidence="4">
    <name type="scientific">Melanopsichium pennsylvanicum 4</name>
    <dbReference type="NCBI Taxonomy" id="1398559"/>
    <lineage>
        <taxon>Eukaryota</taxon>
        <taxon>Fungi</taxon>
        <taxon>Dikarya</taxon>
        <taxon>Basidiomycota</taxon>
        <taxon>Ustilaginomycotina</taxon>
        <taxon>Ustilaginomycetes</taxon>
        <taxon>Ustilaginales</taxon>
        <taxon>Ustilaginaceae</taxon>
        <taxon>Melanopsichium</taxon>
    </lineage>
</organism>
<dbReference type="PRINTS" id="PR00878">
    <property type="entry name" value="CHOLNESTRASE"/>
</dbReference>
<sequence>MAPASSSALAFDAIIEQARPILSLVDHTYDNRRHLLAKNQNAAAKGTMASFDPKYDLLLPLQGRIRPRRIHLSQFHPSTSTGSVLGYLGIPFAQPPIETRRWQVPQGPLPTWSKTRQSKWQSDPYQDFAAMEGMYRGRKGAKTTIPRSEDCLYLNVWVPESRDAENVAPRPVLVWIYGGAFSVGNCSRPLYDGARLAHESGCIIVSLTYRIGIMGFLGSRAMAREAAGDWPLLTLDSFQNKPAGSNLDVGAGNWGLWDLVSGLLWVQSSIEAFGGNRDNVTVFGESAGSVAIHYLLLSPLTPEAVFHKAVLESGVAATLLPRTTHAVQAAYDMIVRSLCPYHLQGDEAAQLEYLRTRVSADDMAACLRPLVGKRPRSEYTPTLADNRRLPLAREDLNGEKFAVTDQWGPVWDGAFVDEQFVARAFSSLPPKSELNNGGGGIVVGMCADEGTMFNFLIASNQSLAAHQERFHPELASDLGRLYGFDAKESAAAIKMTGREKAMRDQQAFYTCATYTGDAQFTAPILDYMAAQNGEGAGAERVDVYGYLLAHRPSSGMLEALTVVPEMTEEWAAFHTLDIPFVFGLTGAAEDVHTLVSDMAFYGVDPEEDDHRGESTQIPIANTFKRIGMTDEERDLSLYVMRTWTALARLGTEDGSKKLQLPDNQHWLPLGTKANSNTSVDSIHLLTMGGAPQAPTEAPTTAPGRAIRISQTELGQHAFSQQRPVSDASLQDRVNFWLYQPITGTAVSKGDQEKAAPRVCRYLQNYYGFLDTPPRFLPWS</sequence>
<dbReference type="ESTHER" id="9basi-a0a077r4a6">
    <property type="family name" value="Fungal_carboxylesterase_lipase"/>
</dbReference>
<accession>A0A077R4A6</accession>
<dbReference type="EMBL" id="HG529590">
    <property type="protein sequence ID" value="CDI53698.1"/>
    <property type="molecule type" value="Genomic_DNA"/>
</dbReference>
<dbReference type="InterPro" id="IPR019819">
    <property type="entry name" value="Carboxylesterase_B_CS"/>
</dbReference>
<evidence type="ECO:0000256" key="2">
    <source>
        <dbReference type="ARBA" id="ARBA00022801"/>
    </source>
</evidence>
<evidence type="ECO:0000259" key="3">
    <source>
        <dbReference type="Pfam" id="PF00135"/>
    </source>
</evidence>
<dbReference type="InterPro" id="IPR019826">
    <property type="entry name" value="Carboxylesterase_B_AS"/>
</dbReference>
<proteinExistence type="inferred from homology"/>
<evidence type="ECO:0000313" key="4">
    <source>
        <dbReference type="EMBL" id="CDI53698.1"/>
    </source>
</evidence>
<dbReference type="GO" id="GO:0004104">
    <property type="term" value="F:cholinesterase activity"/>
    <property type="evidence" value="ECO:0007669"/>
    <property type="project" value="InterPro"/>
</dbReference>
<dbReference type="PROSITE" id="PS00941">
    <property type="entry name" value="CARBOXYLESTERASE_B_2"/>
    <property type="match status" value="1"/>
</dbReference>
<evidence type="ECO:0000256" key="1">
    <source>
        <dbReference type="ARBA" id="ARBA00005964"/>
    </source>
</evidence>
<feature type="domain" description="Carboxylesterase type B" evidence="3">
    <location>
        <begin position="250"/>
        <end position="585"/>
    </location>
</feature>